<accession>A0ACB8Y310</accession>
<reference evidence="2" key="1">
    <citation type="journal article" date="2022" name="Mol. Ecol. Resour.">
        <title>The genomes of chicory, endive, great burdock and yacon provide insights into Asteraceae palaeo-polyploidization history and plant inulin production.</title>
        <authorList>
            <person name="Fan W."/>
            <person name="Wang S."/>
            <person name="Wang H."/>
            <person name="Wang A."/>
            <person name="Jiang F."/>
            <person name="Liu H."/>
            <person name="Zhao H."/>
            <person name="Xu D."/>
            <person name="Zhang Y."/>
        </authorList>
    </citation>
    <scope>NUCLEOTIDE SEQUENCE [LARGE SCALE GENOMIC DNA]</scope>
    <source>
        <strain evidence="2">cv. Niubang</strain>
    </source>
</reference>
<sequence length="514" mass="57292">MAIRLWLLIHLLLIILSTISVSGNVFVSIDCGASGSYTDENSIVWTGDGDLISNGVSHTVQSNYSISRVYDTLRAFTTRKKNCYSIEAEEGGKVLVRVVFNYGNYDGKSTPPMFDLHFDGNFWITVNTSQSIYYEAIYVVKRKVISVCVAQTNPNQFPFISSLEVRSVDPRAYSHIGPDYALFMTYRIGYGLNETIRFPSDPYDRAWDPTNIGEGLLRVVNDASFINANTPNNPPQAVLKSSMTTPNTSRFITLGLGTIAYPIHYPMYINFYFIEVKRLNSTETRSFRIYIDTLPFSLPIVPRFGNATEYFISNLSVTADTQFHIVATAGSTLPPLLSAIEIFSISDALTNGTNNNDVEGLLSLQNAFDVLQKWDGDPCLPAPYSWDWIKCNDDPMPRVTSLNLNSFNLSGRLPNFSNMDALEIIDLHNNNLSGPVPDFLGTMLNLKQLNLADNQFSGSIPRSLSRNSQLNISDTGNPLLCTNNTSCPRSNSNKKRTNKFPVILAITIPVFFIL</sequence>
<organism evidence="1 2">
    <name type="scientific">Arctium lappa</name>
    <name type="common">Greater burdock</name>
    <name type="synonym">Lappa major</name>
    <dbReference type="NCBI Taxonomy" id="4217"/>
    <lineage>
        <taxon>Eukaryota</taxon>
        <taxon>Viridiplantae</taxon>
        <taxon>Streptophyta</taxon>
        <taxon>Embryophyta</taxon>
        <taxon>Tracheophyta</taxon>
        <taxon>Spermatophyta</taxon>
        <taxon>Magnoliopsida</taxon>
        <taxon>eudicotyledons</taxon>
        <taxon>Gunneridae</taxon>
        <taxon>Pentapetalae</taxon>
        <taxon>asterids</taxon>
        <taxon>campanulids</taxon>
        <taxon>Asterales</taxon>
        <taxon>Asteraceae</taxon>
        <taxon>Carduoideae</taxon>
        <taxon>Cardueae</taxon>
        <taxon>Arctiinae</taxon>
        <taxon>Arctium</taxon>
    </lineage>
</organism>
<dbReference type="EMBL" id="CM042060">
    <property type="protein sequence ID" value="KAI3678401.1"/>
    <property type="molecule type" value="Genomic_DNA"/>
</dbReference>
<comment type="caution">
    <text evidence="1">The sequence shown here is derived from an EMBL/GenBank/DDBJ whole genome shotgun (WGS) entry which is preliminary data.</text>
</comment>
<reference evidence="1 2" key="2">
    <citation type="journal article" date="2022" name="Mol. Ecol. Resour.">
        <title>The genomes of chicory, endive, great burdock and yacon provide insights into Asteraceae paleo-polyploidization history and plant inulin production.</title>
        <authorList>
            <person name="Fan W."/>
            <person name="Wang S."/>
            <person name="Wang H."/>
            <person name="Wang A."/>
            <person name="Jiang F."/>
            <person name="Liu H."/>
            <person name="Zhao H."/>
            <person name="Xu D."/>
            <person name="Zhang Y."/>
        </authorList>
    </citation>
    <scope>NUCLEOTIDE SEQUENCE [LARGE SCALE GENOMIC DNA]</scope>
    <source>
        <strain evidence="2">cv. Niubang</strain>
    </source>
</reference>
<name>A0ACB8Y310_ARCLA</name>
<dbReference type="Proteomes" id="UP001055879">
    <property type="component" value="Linkage Group LG14"/>
</dbReference>
<evidence type="ECO:0000313" key="1">
    <source>
        <dbReference type="EMBL" id="KAI3678401.1"/>
    </source>
</evidence>
<proteinExistence type="predicted"/>
<gene>
    <name evidence="1" type="ORF">L6452_37691</name>
</gene>
<protein>
    <submittedName>
        <fullName evidence="1">Uncharacterized protein</fullName>
    </submittedName>
</protein>
<keyword evidence="2" id="KW-1185">Reference proteome</keyword>
<evidence type="ECO:0000313" key="2">
    <source>
        <dbReference type="Proteomes" id="UP001055879"/>
    </source>
</evidence>